<evidence type="ECO:0000313" key="8">
    <source>
        <dbReference type="Proteomes" id="UP001596052"/>
    </source>
</evidence>
<dbReference type="EMBL" id="JBHSMQ010000008">
    <property type="protein sequence ID" value="MFC5457066.1"/>
    <property type="molecule type" value="Genomic_DNA"/>
</dbReference>
<dbReference type="SUPFAM" id="SSF46626">
    <property type="entry name" value="Cytochrome c"/>
    <property type="match status" value="4"/>
</dbReference>
<dbReference type="InterPro" id="IPR050597">
    <property type="entry name" value="Cytochrome_c_Oxidase_Subunit"/>
</dbReference>
<evidence type="ECO:0000256" key="3">
    <source>
        <dbReference type="ARBA" id="ARBA00023004"/>
    </source>
</evidence>
<gene>
    <name evidence="7" type="ORF">ACFQDI_19520</name>
</gene>
<evidence type="ECO:0000256" key="4">
    <source>
        <dbReference type="PROSITE-ProRule" id="PRU00433"/>
    </source>
</evidence>
<feature type="domain" description="Cytochrome c" evidence="6">
    <location>
        <begin position="480"/>
        <end position="568"/>
    </location>
</feature>
<dbReference type="InterPro" id="IPR036909">
    <property type="entry name" value="Cyt_c-like_dom_sf"/>
</dbReference>
<keyword evidence="5" id="KW-0732">Signal</keyword>
<dbReference type="SUPFAM" id="SSF48695">
    <property type="entry name" value="Multiheme cytochromes"/>
    <property type="match status" value="1"/>
</dbReference>
<proteinExistence type="predicted"/>
<keyword evidence="8" id="KW-1185">Reference proteome</keyword>
<evidence type="ECO:0000256" key="5">
    <source>
        <dbReference type="SAM" id="SignalP"/>
    </source>
</evidence>
<feature type="domain" description="Cytochrome c" evidence="6">
    <location>
        <begin position="257"/>
        <end position="354"/>
    </location>
</feature>
<dbReference type="InterPro" id="IPR036280">
    <property type="entry name" value="Multihaem_cyt_sf"/>
</dbReference>
<dbReference type="Proteomes" id="UP001596052">
    <property type="component" value="Unassembled WGS sequence"/>
</dbReference>
<keyword evidence="1 4" id="KW-0349">Heme</keyword>
<dbReference type="InterPro" id="IPR009056">
    <property type="entry name" value="Cyt_c-like_dom"/>
</dbReference>
<dbReference type="PANTHER" id="PTHR33751:SF1">
    <property type="entry name" value="CBB3-TYPE CYTOCHROME C OXIDASE SUBUNIT FIXP"/>
    <property type="match status" value="1"/>
</dbReference>
<evidence type="ECO:0000259" key="6">
    <source>
        <dbReference type="PROSITE" id="PS51007"/>
    </source>
</evidence>
<dbReference type="RefSeq" id="WP_377169969.1">
    <property type="nucleotide sequence ID" value="NZ_JBHSMQ010000008.1"/>
</dbReference>
<name>A0ABW0KXB3_9BACT</name>
<feature type="chain" id="PRO_5045220668" evidence="5">
    <location>
        <begin position="23"/>
        <end position="718"/>
    </location>
</feature>
<dbReference type="Pfam" id="PF00034">
    <property type="entry name" value="Cytochrom_C"/>
    <property type="match status" value="2"/>
</dbReference>
<feature type="signal peptide" evidence="5">
    <location>
        <begin position="1"/>
        <end position="22"/>
    </location>
</feature>
<comment type="caution">
    <text evidence="7">The sequence shown here is derived from an EMBL/GenBank/DDBJ whole genome shotgun (WGS) entry which is preliminary data.</text>
</comment>
<accession>A0ABW0KXB3</accession>
<feature type="domain" description="Cytochrome c" evidence="6">
    <location>
        <begin position="148"/>
        <end position="241"/>
    </location>
</feature>
<reference evidence="8" key="1">
    <citation type="journal article" date="2019" name="Int. J. Syst. Evol. Microbiol.">
        <title>The Global Catalogue of Microorganisms (GCM) 10K type strain sequencing project: providing services to taxonomists for standard genome sequencing and annotation.</title>
        <authorList>
            <consortium name="The Broad Institute Genomics Platform"/>
            <consortium name="The Broad Institute Genome Sequencing Center for Infectious Disease"/>
            <person name="Wu L."/>
            <person name="Ma J."/>
        </authorList>
    </citation>
    <scope>NUCLEOTIDE SEQUENCE [LARGE SCALE GENOMIC DNA]</scope>
    <source>
        <strain evidence="8">CGMCC 4.1469</strain>
    </source>
</reference>
<keyword evidence="3 4" id="KW-0408">Iron</keyword>
<keyword evidence="2 4" id="KW-0479">Metal-binding</keyword>
<feature type="domain" description="Cytochrome c" evidence="6">
    <location>
        <begin position="50"/>
        <end position="139"/>
    </location>
</feature>
<evidence type="ECO:0000256" key="1">
    <source>
        <dbReference type="ARBA" id="ARBA00022617"/>
    </source>
</evidence>
<dbReference type="PANTHER" id="PTHR33751">
    <property type="entry name" value="CBB3-TYPE CYTOCHROME C OXIDASE SUBUNIT FIXP"/>
    <property type="match status" value="1"/>
</dbReference>
<evidence type="ECO:0000256" key="2">
    <source>
        <dbReference type="ARBA" id="ARBA00022723"/>
    </source>
</evidence>
<organism evidence="7 8">
    <name type="scientific">Prosthecobacter fluviatilis</name>
    <dbReference type="NCBI Taxonomy" id="445931"/>
    <lineage>
        <taxon>Bacteria</taxon>
        <taxon>Pseudomonadati</taxon>
        <taxon>Verrucomicrobiota</taxon>
        <taxon>Verrucomicrobiia</taxon>
        <taxon>Verrucomicrobiales</taxon>
        <taxon>Verrucomicrobiaceae</taxon>
        <taxon>Prosthecobacter</taxon>
    </lineage>
</organism>
<evidence type="ECO:0000313" key="7">
    <source>
        <dbReference type="EMBL" id="MFC5457066.1"/>
    </source>
</evidence>
<dbReference type="Gene3D" id="1.10.760.10">
    <property type="entry name" value="Cytochrome c-like domain"/>
    <property type="match status" value="5"/>
</dbReference>
<dbReference type="PROSITE" id="PS51007">
    <property type="entry name" value="CYTC"/>
    <property type="match status" value="4"/>
</dbReference>
<protein>
    <submittedName>
        <fullName evidence="7">C-type cytochrome</fullName>
    </submittedName>
</protein>
<sequence>MNSSKLWTLFAASAFFCGHLQAHPLQAEPINHAFVYTFDQFHIPEDPDESLVNGGLLLLAELNCTTCHAVPKSWEERLKPKPGPDLTAVGSRLDPDTLWLMIRSPQNRKKGTQMPGLFAGAEGDDEKVEALVEYLSSLKQPQPKVPAGDVERGKDLYHKVGCVACHEPAKDVRPPKVAADAEVEKPGNASVPIALADAYDFNALSHFLHDPLSVRPSGRMPDMRLSAQQASDIAAYLHVGRVAEKATARAALKTPKQGIEKGRELFRTMNCVACHKMGSGGQANVPVLGDIPIVSPLFSTSRNQLAEMKKPLKDLAQDQGCLAEKQPSGTPRFDLNALEKRAIKLALALIQKEDAPKLTAQEKVDWQLTRLNCYACHDRDGKGGPEDPRAQYFGVNDSTAESLGQLGNLPPNLDKVGRKLTHGWFGKILWGQDGSVRPYMDTRMPSFGREQTEMLISWLNEADALEKPFQIDVSGLAKHHRAELGRQLLGAKGLACVSCHGLKDRKSLGPPVIRLTHTAERLQPEYFKELLLNPQVTQPGTVMPPMFIGRKNADKDIESIWTYLREIEGQPLPEGLMSSADFELKPTAEKRVIIFRSFIEGVGTHAIGVGFPGGLNAAFDAKTSRWAILWKGRFLDAMSNYQDRSMPPIKPLGTDIKPMPVSASERTFSGYTLGKDGIPTFRYLENGQQIEDTLRPVKGGFEHIIISNGKETKEVLSW</sequence>